<dbReference type="AlphaFoldDB" id="H5SIR3"/>
<protein>
    <submittedName>
        <fullName evidence="3">2'-5' RNA ligase</fullName>
    </submittedName>
</protein>
<dbReference type="Gene3D" id="3.90.1140.10">
    <property type="entry name" value="Cyclic phosphodiesterase"/>
    <property type="match status" value="1"/>
</dbReference>
<dbReference type="PANTHER" id="PTHR35561">
    <property type="entry name" value="RNA 2',3'-CYCLIC PHOSPHODIESTERASE"/>
    <property type="match status" value="1"/>
</dbReference>
<dbReference type="PANTHER" id="PTHR35561:SF1">
    <property type="entry name" value="RNA 2',3'-CYCLIC PHOSPHODIESTERASE"/>
    <property type="match status" value="1"/>
</dbReference>
<dbReference type="NCBIfam" id="TIGR02258">
    <property type="entry name" value="2_5_ligase"/>
    <property type="match status" value="1"/>
</dbReference>
<feature type="domain" description="Phosphoesterase HXTX" evidence="2">
    <location>
        <begin position="10"/>
        <end position="96"/>
    </location>
</feature>
<dbReference type="InterPro" id="IPR014051">
    <property type="entry name" value="Phosphoesterase_HXTX"/>
</dbReference>
<sequence length="196" mass="21634">MTTIRAFIAIELPDWLRDRLAQLQDELEVEGPAGVMRWVRPEGIHLTLKFLGEVPTAQLPDIQVGLARAAATVAPFTFRAEDLGCFPDTRRPNNVWVGVHEPTGALQRLQQAIEAQIGPLGYPPESRPFRPHLTLGRASRHARPADLRQFGELIARKPLPPLGTVEVNGVSLMKSDLRPDGAIYTRLAFVPLAGDE</sequence>
<organism evidence="3">
    <name type="scientific">uncultured prokaryote</name>
    <dbReference type="NCBI Taxonomy" id="198431"/>
    <lineage>
        <taxon>unclassified sequences</taxon>
        <taxon>environmental samples</taxon>
    </lineage>
</organism>
<reference evidence="3" key="1">
    <citation type="journal article" date="2005" name="Environ. Microbiol.">
        <title>Genetic and functional properties of uncultivated thermophilic crenarchaeotes from a subsurface gold mine as revealed by analysis of genome fragments.</title>
        <authorList>
            <person name="Nunoura T."/>
            <person name="Hirayama H."/>
            <person name="Takami H."/>
            <person name="Oida H."/>
            <person name="Nishi S."/>
            <person name="Shimamura S."/>
            <person name="Suzuki Y."/>
            <person name="Inagaki F."/>
            <person name="Takai K."/>
            <person name="Nealson K.H."/>
            <person name="Horikoshi K."/>
        </authorList>
    </citation>
    <scope>NUCLEOTIDE SEQUENCE</scope>
</reference>
<dbReference type="SUPFAM" id="SSF55144">
    <property type="entry name" value="LigT-like"/>
    <property type="match status" value="1"/>
</dbReference>
<reference evidence="3" key="2">
    <citation type="journal article" date="2012" name="PLoS ONE">
        <title>A Deeply Branching Thermophilic Bacterium with an Ancient Acetyl-CoA Pathway Dominates a Subsurface Ecosystem.</title>
        <authorList>
            <person name="Takami H."/>
            <person name="Noguchi H."/>
            <person name="Takaki Y."/>
            <person name="Uchiyama I."/>
            <person name="Toyoda A."/>
            <person name="Nishi S."/>
            <person name="Chee G.-J."/>
            <person name="Arai W."/>
            <person name="Nunoura T."/>
            <person name="Itoh T."/>
            <person name="Hattori M."/>
            <person name="Takai K."/>
        </authorList>
    </citation>
    <scope>NUCLEOTIDE SEQUENCE</scope>
</reference>
<gene>
    <name evidence="3" type="ORF">HGMM_F34B05C23</name>
</gene>
<name>H5SIR3_9ZZZZ</name>
<accession>H5SIR3</accession>
<dbReference type="GO" id="GO:0008664">
    <property type="term" value="F:RNA 2',3'-cyclic 3'-phosphodiesterase activity"/>
    <property type="evidence" value="ECO:0007669"/>
    <property type="project" value="InterPro"/>
</dbReference>
<dbReference type="InterPro" id="IPR009097">
    <property type="entry name" value="Cyclic_Pdiesterase"/>
</dbReference>
<dbReference type="HAMAP" id="MF_01940">
    <property type="entry name" value="RNA_CPDase"/>
    <property type="match status" value="1"/>
</dbReference>
<evidence type="ECO:0000259" key="2">
    <source>
        <dbReference type="Pfam" id="PF02834"/>
    </source>
</evidence>
<keyword evidence="1" id="KW-0378">Hydrolase</keyword>
<dbReference type="EMBL" id="AP011736">
    <property type="protein sequence ID" value="BAL56049.1"/>
    <property type="molecule type" value="Genomic_DNA"/>
</dbReference>
<dbReference type="GO" id="GO:0004113">
    <property type="term" value="F:2',3'-cyclic-nucleotide 3'-phosphodiesterase activity"/>
    <property type="evidence" value="ECO:0007669"/>
    <property type="project" value="InterPro"/>
</dbReference>
<dbReference type="Pfam" id="PF02834">
    <property type="entry name" value="LigT_PEase"/>
    <property type="match status" value="2"/>
</dbReference>
<evidence type="ECO:0000313" key="3">
    <source>
        <dbReference type="EMBL" id="BAL56049.1"/>
    </source>
</evidence>
<proteinExistence type="inferred from homology"/>
<dbReference type="GO" id="GO:0016874">
    <property type="term" value="F:ligase activity"/>
    <property type="evidence" value="ECO:0007669"/>
    <property type="project" value="UniProtKB-KW"/>
</dbReference>
<keyword evidence="3" id="KW-0436">Ligase</keyword>
<dbReference type="InterPro" id="IPR004175">
    <property type="entry name" value="RNA_CPDase"/>
</dbReference>
<feature type="domain" description="Phosphoesterase HXTX" evidence="2">
    <location>
        <begin position="100"/>
        <end position="184"/>
    </location>
</feature>
<evidence type="ECO:0000256" key="1">
    <source>
        <dbReference type="ARBA" id="ARBA00022801"/>
    </source>
</evidence>